<feature type="domain" description="NB-ARC" evidence="2">
    <location>
        <begin position="43"/>
        <end position="165"/>
    </location>
</feature>
<keyword evidence="1" id="KW-0611">Plant defense</keyword>
<evidence type="ECO:0000313" key="4">
    <source>
        <dbReference type="Proteomes" id="UP000796880"/>
    </source>
</evidence>
<sequence length="186" mass="21598">MQIKCVPQNCLQVLQNFKQLKQHSHKNVVTIGEISCSEALHAKLFRDAIEVTVSQSPNLEKIQKEIAERLDIVFYKDCYRERALELRHRRKNEEKFLIIIDNVWKQLGLLDIGVAFEDHLKGCKIVLASRSQDVLRDEMDVKNNFEFALLSKSEAWTCFWNIIGDGSLSVHNNHEFGIGCRLCWIN</sequence>
<organism evidence="3 4">
    <name type="scientific">Rhamnella rubrinervis</name>
    <dbReference type="NCBI Taxonomy" id="2594499"/>
    <lineage>
        <taxon>Eukaryota</taxon>
        <taxon>Viridiplantae</taxon>
        <taxon>Streptophyta</taxon>
        <taxon>Embryophyta</taxon>
        <taxon>Tracheophyta</taxon>
        <taxon>Spermatophyta</taxon>
        <taxon>Magnoliopsida</taxon>
        <taxon>eudicotyledons</taxon>
        <taxon>Gunneridae</taxon>
        <taxon>Pentapetalae</taxon>
        <taxon>rosids</taxon>
        <taxon>fabids</taxon>
        <taxon>Rosales</taxon>
        <taxon>Rhamnaceae</taxon>
        <taxon>rhamnoid group</taxon>
        <taxon>Rhamneae</taxon>
        <taxon>Rhamnella</taxon>
    </lineage>
</organism>
<dbReference type="OrthoDB" id="1436353at2759"/>
<dbReference type="InterPro" id="IPR002182">
    <property type="entry name" value="NB-ARC"/>
</dbReference>
<dbReference type="InterPro" id="IPR027417">
    <property type="entry name" value="P-loop_NTPase"/>
</dbReference>
<dbReference type="Proteomes" id="UP000796880">
    <property type="component" value="Unassembled WGS sequence"/>
</dbReference>
<dbReference type="Gene3D" id="3.40.50.300">
    <property type="entry name" value="P-loop containing nucleotide triphosphate hydrolases"/>
    <property type="match status" value="1"/>
</dbReference>
<evidence type="ECO:0000256" key="1">
    <source>
        <dbReference type="ARBA" id="ARBA00022821"/>
    </source>
</evidence>
<dbReference type="EMBL" id="VOIH02000001">
    <property type="protein sequence ID" value="KAF3457906.1"/>
    <property type="molecule type" value="Genomic_DNA"/>
</dbReference>
<dbReference type="GO" id="GO:0043531">
    <property type="term" value="F:ADP binding"/>
    <property type="evidence" value="ECO:0007669"/>
    <property type="project" value="InterPro"/>
</dbReference>
<dbReference type="PANTHER" id="PTHR33463">
    <property type="entry name" value="NB-ARC DOMAIN-CONTAINING PROTEIN-RELATED"/>
    <property type="match status" value="1"/>
</dbReference>
<dbReference type="PANTHER" id="PTHR33463:SF218">
    <property type="entry name" value="DISEASE RESISTANCE PROTEIN RPS2-LIKE"/>
    <property type="match status" value="1"/>
</dbReference>
<evidence type="ECO:0000259" key="2">
    <source>
        <dbReference type="Pfam" id="PF00931"/>
    </source>
</evidence>
<dbReference type="SUPFAM" id="SSF52540">
    <property type="entry name" value="P-loop containing nucleoside triphosphate hydrolases"/>
    <property type="match status" value="1"/>
</dbReference>
<comment type="caution">
    <text evidence="3">The sequence shown here is derived from an EMBL/GenBank/DDBJ whole genome shotgun (WGS) entry which is preliminary data.</text>
</comment>
<dbReference type="InterPro" id="IPR050905">
    <property type="entry name" value="Plant_NBS-LRR"/>
</dbReference>
<keyword evidence="4" id="KW-1185">Reference proteome</keyword>
<proteinExistence type="predicted"/>
<gene>
    <name evidence="3" type="ORF">FNV43_RR02566</name>
</gene>
<dbReference type="AlphaFoldDB" id="A0A8K0HRQ0"/>
<reference evidence="3" key="1">
    <citation type="submission" date="2020-03" db="EMBL/GenBank/DDBJ databases">
        <title>A high-quality chromosome-level genome assembly of a woody plant with both climbing and erect habits, Rhamnella rubrinervis.</title>
        <authorList>
            <person name="Lu Z."/>
            <person name="Yang Y."/>
            <person name="Zhu X."/>
            <person name="Sun Y."/>
        </authorList>
    </citation>
    <scope>NUCLEOTIDE SEQUENCE</scope>
    <source>
        <strain evidence="3">BYM</strain>
        <tissue evidence="3">Leaf</tissue>
    </source>
</reference>
<name>A0A8K0HRQ0_9ROSA</name>
<protein>
    <recommendedName>
        <fullName evidence="2">NB-ARC domain-containing protein</fullName>
    </recommendedName>
</protein>
<dbReference type="Pfam" id="PF00931">
    <property type="entry name" value="NB-ARC"/>
    <property type="match status" value="1"/>
</dbReference>
<evidence type="ECO:0000313" key="3">
    <source>
        <dbReference type="EMBL" id="KAF3457906.1"/>
    </source>
</evidence>
<accession>A0A8K0HRQ0</accession>